<organism evidence="8 9">
    <name type="scientific">Leucobacter allii</name>
    <dbReference type="NCBI Taxonomy" id="2932247"/>
    <lineage>
        <taxon>Bacteria</taxon>
        <taxon>Bacillati</taxon>
        <taxon>Actinomycetota</taxon>
        <taxon>Actinomycetes</taxon>
        <taxon>Micrococcales</taxon>
        <taxon>Microbacteriaceae</taxon>
        <taxon>Leucobacter</taxon>
    </lineage>
</organism>
<feature type="domain" description="Signal transduction histidine kinase subgroup 3 dimerisation and phosphoacceptor" evidence="7">
    <location>
        <begin position="193"/>
        <end position="264"/>
    </location>
</feature>
<accession>A0ABY4FIH2</accession>
<keyword evidence="4" id="KW-0175">Coiled coil</keyword>
<dbReference type="PIRSF" id="PIRSF037434">
    <property type="entry name" value="STHK_ChrS"/>
    <property type="match status" value="1"/>
</dbReference>
<feature type="domain" description="Histidine kinase/HSP90-like ATPase" evidence="6">
    <location>
        <begin position="306"/>
        <end position="397"/>
    </location>
</feature>
<gene>
    <name evidence="8" type="ORF">MUN78_12360</name>
</gene>
<dbReference type="Gene3D" id="1.20.5.1930">
    <property type="match status" value="1"/>
</dbReference>
<proteinExistence type="predicted"/>
<evidence type="ECO:0000256" key="2">
    <source>
        <dbReference type="ARBA" id="ARBA00022777"/>
    </source>
</evidence>
<protein>
    <submittedName>
        <fullName evidence="8">Sensor histidine kinase</fullName>
    </submittedName>
</protein>
<dbReference type="GO" id="GO:0016301">
    <property type="term" value="F:kinase activity"/>
    <property type="evidence" value="ECO:0007669"/>
    <property type="project" value="UniProtKB-KW"/>
</dbReference>
<evidence type="ECO:0000256" key="5">
    <source>
        <dbReference type="SAM" id="Phobius"/>
    </source>
</evidence>
<reference evidence="8 9" key="1">
    <citation type="submission" date="2022-04" db="EMBL/GenBank/DDBJ databases">
        <title>Leucobacter sp. isolated from rhizosphere of garlic.</title>
        <authorList>
            <person name="Won M."/>
            <person name="Lee C.-M."/>
            <person name="Woen H.-Y."/>
            <person name="Kwon S.-W."/>
        </authorList>
    </citation>
    <scope>NUCLEOTIDE SEQUENCE [LARGE SCALE GENOMIC DNA]</scope>
    <source>
        <strain evidence="8 9">H21R-40</strain>
    </source>
</reference>
<keyword evidence="5" id="KW-1133">Transmembrane helix</keyword>
<evidence type="ECO:0000256" key="3">
    <source>
        <dbReference type="ARBA" id="ARBA00023012"/>
    </source>
</evidence>
<dbReference type="InterPro" id="IPR011712">
    <property type="entry name" value="Sig_transdc_His_kin_sub3_dim/P"/>
</dbReference>
<feature type="transmembrane region" description="Helical" evidence="5">
    <location>
        <begin position="40"/>
        <end position="60"/>
    </location>
</feature>
<feature type="transmembrane region" description="Helical" evidence="5">
    <location>
        <begin position="103"/>
        <end position="123"/>
    </location>
</feature>
<dbReference type="Pfam" id="PF07730">
    <property type="entry name" value="HisKA_3"/>
    <property type="match status" value="1"/>
</dbReference>
<dbReference type="InterPro" id="IPR003594">
    <property type="entry name" value="HATPase_dom"/>
</dbReference>
<evidence type="ECO:0000259" key="7">
    <source>
        <dbReference type="Pfam" id="PF07730"/>
    </source>
</evidence>
<feature type="coiled-coil region" evidence="4">
    <location>
        <begin position="160"/>
        <end position="194"/>
    </location>
</feature>
<evidence type="ECO:0000313" key="8">
    <source>
        <dbReference type="EMBL" id="UOQ56464.1"/>
    </source>
</evidence>
<feature type="transmembrane region" description="Helical" evidence="5">
    <location>
        <begin position="130"/>
        <end position="147"/>
    </location>
</feature>
<sequence>MPHPADHRRMLRVARLGLHAILVVLVAVSAVRAVQSGTPLWGAALAAAALLGVFAAGRWASGSAMRGWPLVLAAVWLLALVISPEFVWVSFPLLLVGGHVLRGAAGALFGAVVVAAAVAAPWVQRGGITVAEVLGPVIGGAFAWGIARAYTMLLADDAEHRRLIASLVAARRETEELQAELGRVQREAGASEERTRIARDIHDTIAQEFSSITLLARGAGAELRSAAETEGGGRADEALGRIDAIARRGAEDARRIVRALLPVELESQALTEGLARLVDGFAEESGIAATFEADAVRPLGTAFEVALLRTLQTGLANVRAHAGASRVGIELRELGDEVRLDIVDDGRGFSVPEWEAGSRGVSVGLREARARLRELGGGLEVESEPGEGTALSAWLRLGGAA</sequence>
<dbReference type="InterPro" id="IPR017205">
    <property type="entry name" value="Sig_transdc_His_kinase_ChrS"/>
</dbReference>
<dbReference type="SUPFAM" id="SSF55874">
    <property type="entry name" value="ATPase domain of HSP90 chaperone/DNA topoisomerase II/histidine kinase"/>
    <property type="match status" value="1"/>
</dbReference>
<keyword evidence="5" id="KW-0472">Membrane</keyword>
<keyword evidence="2 8" id="KW-0418">Kinase</keyword>
<dbReference type="InterPro" id="IPR036890">
    <property type="entry name" value="HATPase_C_sf"/>
</dbReference>
<name>A0ABY4FIH2_9MICO</name>
<dbReference type="EMBL" id="CP095045">
    <property type="protein sequence ID" value="UOQ56464.1"/>
    <property type="molecule type" value="Genomic_DNA"/>
</dbReference>
<dbReference type="RefSeq" id="WP_244726794.1">
    <property type="nucleotide sequence ID" value="NZ_CP095045.1"/>
</dbReference>
<evidence type="ECO:0000313" key="9">
    <source>
        <dbReference type="Proteomes" id="UP000831786"/>
    </source>
</evidence>
<keyword evidence="5" id="KW-0812">Transmembrane</keyword>
<dbReference type="InterPro" id="IPR050482">
    <property type="entry name" value="Sensor_HK_TwoCompSys"/>
</dbReference>
<keyword evidence="3" id="KW-0902">Two-component regulatory system</keyword>
<dbReference type="PANTHER" id="PTHR24421">
    <property type="entry name" value="NITRATE/NITRITE SENSOR PROTEIN NARX-RELATED"/>
    <property type="match status" value="1"/>
</dbReference>
<dbReference type="Gene3D" id="3.30.565.10">
    <property type="entry name" value="Histidine kinase-like ATPase, C-terminal domain"/>
    <property type="match status" value="1"/>
</dbReference>
<evidence type="ECO:0000259" key="6">
    <source>
        <dbReference type="Pfam" id="PF02518"/>
    </source>
</evidence>
<evidence type="ECO:0000256" key="1">
    <source>
        <dbReference type="ARBA" id="ARBA00022679"/>
    </source>
</evidence>
<keyword evidence="1" id="KW-0808">Transferase</keyword>
<evidence type="ECO:0000256" key="4">
    <source>
        <dbReference type="SAM" id="Coils"/>
    </source>
</evidence>
<keyword evidence="9" id="KW-1185">Reference proteome</keyword>
<dbReference type="Pfam" id="PF02518">
    <property type="entry name" value="HATPase_c"/>
    <property type="match status" value="1"/>
</dbReference>
<dbReference type="Proteomes" id="UP000831786">
    <property type="component" value="Chromosome"/>
</dbReference>
<feature type="transmembrane region" description="Helical" evidence="5">
    <location>
        <begin position="67"/>
        <end position="91"/>
    </location>
</feature>
<dbReference type="CDD" id="cd16917">
    <property type="entry name" value="HATPase_UhpB-NarQ-NarX-like"/>
    <property type="match status" value="1"/>
</dbReference>